<comment type="function">
    <text evidence="10">Forms passive diffusion pores that allow small molecular weight hydrophilic materials across the outer membrane.</text>
</comment>
<dbReference type="Pfam" id="PF02530">
    <property type="entry name" value="Porin_2"/>
    <property type="match status" value="1"/>
</dbReference>
<keyword evidence="8 10" id="KW-0472">Membrane</keyword>
<evidence type="ECO:0000256" key="6">
    <source>
        <dbReference type="ARBA" id="ARBA00023065"/>
    </source>
</evidence>
<evidence type="ECO:0000313" key="11">
    <source>
        <dbReference type="EMBL" id="GLS24179.1"/>
    </source>
</evidence>
<evidence type="ECO:0000256" key="7">
    <source>
        <dbReference type="ARBA" id="ARBA00023114"/>
    </source>
</evidence>
<comment type="domain">
    <text evidence="10">Consists of 16-stranded beta-barrel sheets, with large surface-exposed loops, that form a transmembrane pore at the center of each barrel. The pore is partially ocluded by a peptide loop that folds into the pore lumen.</text>
</comment>
<feature type="chain" id="PRO_5044978499" description="Porin" evidence="10">
    <location>
        <begin position="23"/>
        <end position="445"/>
    </location>
</feature>
<proteinExistence type="inferred from homology"/>
<evidence type="ECO:0000256" key="4">
    <source>
        <dbReference type="ARBA" id="ARBA00022692"/>
    </source>
</evidence>
<protein>
    <recommendedName>
        <fullName evidence="10">Porin</fullName>
    </recommendedName>
</protein>
<keyword evidence="12" id="KW-1185">Reference proteome</keyword>
<dbReference type="InterPro" id="IPR003684">
    <property type="entry name" value="Porin_alphabac"/>
</dbReference>
<evidence type="ECO:0000256" key="3">
    <source>
        <dbReference type="ARBA" id="ARBA00022452"/>
    </source>
</evidence>
<evidence type="ECO:0000256" key="5">
    <source>
        <dbReference type="ARBA" id="ARBA00022729"/>
    </source>
</evidence>
<feature type="signal peptide" evidence="10">
    <location>
        <begin position="1"/>
        <end position="22"/>
    </location>
</feature>
<keyword evidence="5 10" id="KW-0732">Signal</keyword>
<keyword evidence="3 10" id="KW-1134">Transmembrane beta strand</keyword>
<evidence type="ECO:0000256" key="2">
    <source>
        <dbReference type="ARBA" id="ARBA00022448"/>
    </source>
</evidence>
<name>A0ABQ6CZR4_9HYPH</name>
<dbReference type="Proteomes" id="UP001156882">
    <property type="component" value="Unassembled WGS sequence"/>
</dbReference>
<evidence type="ECO:0000256" key="1">
    <source>
        <dbReference type="ARBA" id="ARBA00009521"/>
    </source>
</evidence>
<dbReference type="EMBL" id="BSPC01000096">
    <property type="protein sequence ID" value="GLS24179.1"/>
    <property type="molecule type" value="Genomic_DNA"/>
</dbReference>
<gene>
    <name evidence="11" type="ORF">GCM10007874_72000</name>
</gene>
<keyword evidence="7 10" id="KW-0626">Porin</keyword>
<evidence type="ECO:0000256" key="8">
    <source>
        <dbReference type="ARBA" id="ARBA00023136"/>
    </source>
</evidence>
<keyword evidence="4 10" id="KW-0812">Transmembrane</keyword>
<comment type="similarity">
    <text evidence="1 10">Belongs to the alphaproteobacteria porin family.</text>
</comment>
<keyword evidence="6 10" id="KW-0406">Ion transport</keyword>
<sequence>MTMKSLLLGAAAGIAAIGAAQAADLPMTKGEAVEYVKVCSAFGPGFFYIPGTDTCLKIGGEIRADYRAFGGDRPAFTPGTGALAGDTLLEKHGFNRNDNRSAFNTEARIWFDARTQTDYGLLRSYFQIDADSHPISAGGRSNVYNGNTFTIDKAFIQFGGLTAGYAHSFFGFYDNEYGDTIWAPYYAESNTTNLIAYTAQFGGGFSATLSIEDGRDHRSSLGLNSYIYGGQQVPDVVGQLRYDGDWGSVAAQAAGHQSRSGVAVDAFGNTIAGPHANKYGFAVGGTVLIKIPVIDGGHFIVEGQYADGATDYLGAGNSVLGTQDVFIKTGATPNFEEGKGWSIVGELGGNITPVLNANLVGSYIDTKYSDLFVAGQDFSLKEFSIAGNLTYTIVKGLTVAGEVSYTRVQADNAATNVGTAEAPVLGVRDIKSNIWQAGIRLKRVF</sequence>
<accession>A0ABQ6CZR4</accession>
<keyword evidence="9 10" id="KW-0998">Cell outer membrane</keyword>
<comment type="subcellular location">
    <subcellularLocation>
        <location evidence="10">Cell outer membrane</location>
        <topology evidence="10">Multi-pass membrane protein</topology>
    </subcellularLocation>
</comment>
<keyword evidence="2 10" id="KW-0813">Transport</keyword>
<dbReference type="RefSeq" id="WP_284317098.1">
    <property type="nucleotide sequence ID" value="NZ_BSPC01000096.1"/>
</dbReference>
<organism evidence="11 12">
    <name type="scientific">Labrys miyagiensis</name>
    <dbReference type="NCBI Taxonomy" id="346912"/>
    <lineage>
        <taxon>Bacteria</taxon>
        <taxon>Pseudomonadati</taxon>
        <taxon>Pseudomonadota</taxon>
        <taxon>Alphaproteobacteria</taxon>
        <taxon>Hyphomicrobiales</taxon>
        <taxon>Xanthobacteraceae</taxon>
        <taxon>Labrys</taxon>
    </lineage>
</organism>
<evidence type="ECO:0000313" key="12">
    <source>
        <dbReference type="Proteomes" id="UP001156882"/>
    </source>
</evidence>
<reference evidence="12" key="1">
    <citation type="journal article" date="2019" name="Int. J. Syst. Evol. Microbiol.">
        <title>The Global Catalogue of Microorganisms (GCM) 10K type strain sequencing project: providing services to taxonomists for standard genome sequencing and annotation.</title>
        <authorList>
            <consortium name="The Broad Institute Genomics Platform"/>
            <consortium name="The Broad Institute Genome Sequencing Center for Infectious Disease"/>
            <person name="Wu L."/>
            <person name="Ma J."/>
        </authorList>
    </citation>
    <scope>NUCLEOTIDE SEQUENCE [LARGE SCALE GENOMIC DNA]</scope>
    <source>
        <strain evidence="12">NBRC 101365</strain>
    </source>
</reference>
<evidence type="ECO:0000256" key="10">
    <source>
        <dbReference type="RuleBase" id="RU364005"/>
    </source>
</evidence>
<evidence type="ECO:0000256" key="9">
    <source>
        <dbReference type="ARBA" id="ARBA00023237"/>
    </source>
</evidence>
<dbReference type="SUPFAM" id="SSF56935">
    <property type="entry name" value="Porins"/>
    <property type="match status" value="1"/>
</dbReference>
<comment type="caution">
    <text evidence="11">The sequence shown here is derived from an EMBL/GenBank/DDBJ whole genome shotgun (WGS) entry which is preliminary data.</text>
</comment>